<dbReference type="AlphaFoldDB" id="A0A928X0F8"/>
<evidence type="ECO:0000313" key="4">
    <source>
        <dbReference type="Proteomes" id="UP000615026"/>
    </source>
</evidence>
<protein>
    <submittedName>
        <fullName evidence="3">DUF4340 domain-containing protein</fullName>
    </submittedName>
</protein>
<dbReference type="InterPro" id="IPR025641">
    <property type="entry name" value="DUF4340"/>
</dbReference>
<dbReference type="Proteomes" id="UP000615026">
    <property type="component" value="Unassembled WGS sequence"/>
</dbReference>
<feature type="domain" description="DUF4340" evidence="2">
    <location>
        <begin position="67"/>
        <end position="175"/>
    </location>
</feature>
<evidence type="ECO:0000256" key="1">
    <source>
        <dbReference type="SAM" id="MobiDB-lite"/>
    </source>
</evidence>
<evidence type="ECO:0000259" key="2">
    <source>
        <dbReference type="Pfam" id="PF14238"/>
    </source>
</evidence>
<dbReference type="RefSeq" id="WP_193989794.1">
    <property type="nucleotide sequence ID" value="NZ_JADEXP010000001.1"/>
</dbReference>
<sequence>MKLNRSTVGLLGVAIALVAAVSIFETTKNTQPESGDTLYEFTEGDVTTFSIDREETPLAFAKADDTWQMTEPQDVPADPSSIAFLLNIITSDTITETITATADQLDNYGLGDPNAVVSMTVGEEEYTLAVGGEDFSGTSLYTMTVDESTDTESVDVYLMPNSLSTGLERPLEEWILQPEEEESAEEEPQAAPAPEEESAEEELQSTPDSEEEPSDSEEEAPDNSEADEQTEESSEDVSE</sequence>
<name>A0A928X0F8_LEPEC</name>
<gene>
    <name evidence="3" type="ORF">IQ260_00405</name>
</gene>
<keyword evidence="4" id="KW-1185">Reference proteome</keyword>
<evidence type="ECO:0000313" key="3">
    <source>
        <dbReference type="EMBL" id="MBE9065116.1"/>
    </source>
</evidence>
<dbReference type="EMBL" id="JADEXP010000001">
    <property type="protein sequence ID" value="MBE9065116.1"/>
    <property type="molecule type" value="Genomic_DNA"/>
</dbReference>
<proteinExistence type="predicted"/>
<accession>A0A928X0F8</accession>
<reference evidence="3" key="1">
    <citation type="submission" date="2020-10" db="EMBL/GenBank/DDBJ databases">
        <authorList>
            <person name="Castelo-Branco R."/>
            <person name="Eusebio N."/>
            <person name="Adriana R."/>
            <person name="Vieira A."/>
            <person name="Brugerolle De Fraissinette N."/>
            <person name="Rezende De Castro R."/>
            <person name="Schneider M.P."/>
            <person name="Vasconcelos V."/>
            <person name="Leao P.N."/>
        </authorList>
    </citation>
    <scope>NUCLEOTIDE SEQUENCE</scope>
    <source>
        <strain evidence="3">LEGE 11479</strain>
    </source>
</reference>
<feature type="region of interest" description="Disordered" evidence="1">
    <location>
        <begin position="179"/>
        <end position="239"/>
    </location>
</feature>
<comment type="caution">
    <text evidence="3">The sequence shown here is derived from an EMBL/GenBank/DDBJ whole genome shotgun (WGS) entry which is preliminary data.</text>
</comment>
<dbReference type="Pfam" id="PF14238">
    <property type="entry name" value="DUF4340"/>
    <property type="match status" value="1"/>
</dbReference>
<organism evidence="3 4">
    <name type="scientific">Leptolyngbya cf. ectocarpi LEGE 11479</name>
    <dbReference type="NCBI Taxonomy" id="1828722"/>
    <lineage>
        <taxon>Bacteria</taxon>
        <taxon>Bacillati</taxon>
        <taxon>Cyanobacteriota</taxon>
        <taxon>Cyanophyceae</taxon>
        <taxon>Leptolyngbyales</taxon>
        <taxon>Leptolyngbyaceae</taxon>
        <taxon>Leptolyngbya group</taxon>
        <taxon>Leptolyngbya</taxon>
    </lineage>
</organism>